<feature type="transmembrane region" description="Helical" evidence="7">
    <location>
        <begin position="216"/>
        <end position="237"/>
    </location>
</feature>
<dbReference type="OrthoDB" id="9805974at2"/>
<comment type="caution">
    <text evidence="9">The sequence shown here is derived from an EMBL/GenBank/DDBJ whole genome shotgun (WGS) entry which is preliminary data.</text>
</comment>
<evidence type="ECO:0000256" key="5">
    <source>
        <dbReference type="ARBA" id="ARBA00022989"/>
    </source>
</evidence>
<gene>
    <name evidence="9" type="ORF">EV646_103487</name>
</gene>
<evidence type="ECO:0000256" key="2">
    <source>
        <dbReference type="ARBA" id="ARBA00022448"/>
    </source>
</evidence>
<organism evidence="9 10">
    <name type="scientific">Kribbella antiqua</name>
    <dbReference type="NCBI Taxonomy" id="2512217"/>
    <lineage>
        <taxon>Bacteria</taxon>
        <taxon>Bacillati</taxon>
        <taxon>Actinomycetota</taxon>
        <taxon>Actinomycetes</taxon>
        <taxon>Propionibacteriales</taxon>
        <taxon>Kribbellaceae</taxon>
        <taxon>Kribbella</taxon>
    </lineage>
</organism>
<feature type="domain" description="ABC transmembrane type-1" evidence="8">
    <location>
        <begin position="74"/>
        <end position="284"/>
    </location>
</feature>
<dbReference type="InterPro" id="IPR035906">
    <property type="entry name" value="MetI-like_sf"/>
</dbReference>
<dbReference type="SUPFAM" id="SSF161098">
    <property type="entry name" value="MetI-like"/>
    <property type="match status" value="1"/>
</dbReference>
<dbReference type="GO" id="GO:0005886">
    <property type="term" value="C:plasma membrane"/>
    <property type="evidence" value="ECO:0007669"/>
    <property type="project" value="UniProtKB-SubCell"/>
</dbReference>
<evidence type="ECO:0000256" key="1">
    <source>
        <dbReference type="ARBA" id="ARBA00004651"/>
    </source>
</evidence>
<keyword evidence="3" id="KW-1003">Cell membrane</keyword>
<evidence type="ECO:0000256" key="4">
    <source>
        <dbReference type="ARBA" id="ARBA00022692"/>
    </source>
</evidence>
<feature type="transmembrane region" description="Helical" evidence="7">
    <location>
        <begin position="257"/>
        <end position="280"/>
    </location>
</feature>
<evidence type="ECO:0000256" key="6">
    <source>
        <dbReference type="ARBA" id="ARBA00023136"/>
    </source>
</evidence>
<keyword evidence="4 7" id="KW-0812">Transmembrane</keyword>
<dbReference type="CDD" id="cd06261">
    <property type="entry name" value="TM_PBP2"/>
    <property type="match status" value="1"/>
</dbReference>
<evidence type="ECO:0000313" key="10">
    <source>
        <dbReference type="Proteomes" id="UP000295573"/>
    </source>
</evidence>
<evidence type="ECO:0000313" key="9">
    <source>
        <dbReference type="EMBL" id="TCO49505.1"/>
    </source>
</evidence>
<dbReference type="RefSeq" id="WP_132147500.1">
    <property type="nucleotide sequence ID" value="NZ_SLWR01000003.1"/>
</dbReference>
<dbReference type="InterPro" id="IPR050809">
    <property type="entry name" value="UgpAE/MalFG_permease"/>
</dbReference>
<evidence type="ECO:0000256" key="7">
    <source>
        <dbReference type="RuleBase" id="RU363032"/>
    </source>
</evidence>
<dbReference type="PROSITE" id="PS50928">
    <property type="entry name" value="ABC_TM1"/>
    <property type="match status" value="1"/>
</dbReference>
<evidence type="ECO:0000256" key="3">
    <source>
        <dbReference type="ARBA" id="ARBA00022475"/>
    </source>
</evidence>
<proteinExistence type="inferred from homology"/>
<keyword evidence="2 7" id="KW-0813">Transport</keyword>
<keyword evidence="5 7" id="KW-1133">Transmembrane helix</keyword>
<dbReference type="Proteomes" id="UP000295573">
    <property type="component" value="Unassembled WGS sequence"/>
</dbReference>
<dbReference type="PANTHER" id="PTHR43227">
    <property type="entry name" value="BLL4140 PROTEIN"/>
    <property type="match status" value="1"/>
</dbReference>
<reference evidence="9 10" key="1">
    <citation type="journal article" date="2015" name="Stand. Genomic Sci.">
        <title>Genomic Encyclopedia of Bacterial and Archaeal Type Strains, Phase III: the genomes of soil and plant-associated and newly described type strains.</title>
        <authorList>
            <person name="Whitman W.B."/>
            <person name="Woyke T."/>
            <person name="Klenk H.P."/>
            <person name="Zhou Y."/>
            <person name="Lilburn T.G."/>
            <person name="Beck B.J."/>
            <person name="De Vos P."/>
            <person name="Vandamme P."/>
            <person name="Eisen J.A."/>
            <person name="Garrity G."/>
            <person name="Hugenholtz P."/>
            <person name="Kyrpides N.C."/>
        </authorList>
    </citation>
    <scope>NUCLEOTIDE SEQUENCE [LARGE SCALE GENOMIC DNA]</scope>
    <source>
        <strain evidence="9 10">VKM Ac-2541</strain>
    </source>
</reference>
<keyword evidence="10" id="KW-1185">Reference proteome</keyword>
<keyword evidence="6 7" id="KW-0472">Membrane</keyword>
<dbReference type="GO" id="GO:0055085">
    <property type="term" value="P:transmembrane transport"/>
    <property type="evidence" value="ECO:0007669"/>
    <property type="project" value="InterPro"/>
</dbReference>
<dbReference type="EMBL" id="SLWR01000003">
    <property type="protein sequence ID" value="TCO49505.1"/>
    <property type="molecule type" value="Genomic_DNA"/>
</dbReference>
<dbReference type="PANTHER" id="PTHR43227:SF11">
    <property type="entry name" value="BLL4140 PROTEIN"/>
    <property type="match status" value="1"/>
</dbReference>
<feature type="transmembrane region" description="Helical" evidence="7">
    <location>
        <begin position="111"/>
        <end position="131"/>
    </location>
</feature>
<evidence type="ECO:0000259" key="8">
    <source>
        <dbReference type="PROSITE" id="PS50928"/>
    </source>
</evidence>
<feature type="transmembrane region" description="Helical" evidence="7">
    <location>
        <begin position="20"/>
        <end position="41"/>
    </location>
</feature>
<dbReference type="InterPro" id="IPR000515">
    <property type="entry name" value="MetI-like"/>
</dbReference>
<comment type="subcellular location">
    <subcellularLocation>
        <location evidence="1 7">Cell membrane</location>
        <topology evidence="1 7">Multi-pass membrane protein</topology>
    </subcellularLocation>
</comment>
<dbReference type="Pfam" id="PF00528">
    <property type="entry name" value="BPD_transp_1"/>
    <property type="match status" value="1"/>
</dbReference>
<dbReference type="Gene3D" id="1.10.3720.10">
    <property type="entry name" value="MetI-like"/>
    <property type="match status" value="1"/>
</dbReference>
<feature type="transmembrane region" description="Helical" evidence="7">
    <location>
        <begin position="157"/>
        <end position="180"/>
    </location>
</feature>
<dbReference type="AlphaFoldDB" id="A0A4R2J2G6"/>
<name>A0A4R2J2G6_9ACTN</name>
<feature type="transmembrane region" description="Helical" evidence="7">
    <location>
        <begin position="78"/>
        <end position="99"/>
    </location>
</feature>
<keyword evidence="9" id="KW-0762">Sugar transport</keyword>
<accession>A0A4R2J2G6</accession>
<sequence>MSTAIRVAGASRQRRAGIGLATPAALFFLIFWVVPFGYSVYLSFTSYDLASAPEWIGLDNYRRMLEAPQFWHSIRVTLVYVGGAVVPTMVLALLLAIPLSRPGRARAVLRSLIFIPAAIPLFAASMIWRVIYSTGGLADRIGEHTFGVQGWLTDPDVAMWSVLVMVIWKYLGLYVILFVAGLQALPQNVYEAAAIDGSRAVRTFFLVTLPQLKRTLLFVLVIAVTGAFNSFAPAYLLTQGGPARATEVFPLYLYNNAFSFSRMGFAAALALLLLVVLLALSIAQFRLIRDEEDR</sequence>
<protein>
    <submittedName>
        <fullName evidence="9">Multiple sugar transport system permease protein</fullName>
    </submittedName>
</protein>
<comment type="similarity">
    <text evidence="7">Belongs to the binding-protein-dependent transport system permease family.</text>
</comment>